<dbReference type="EMBL" id="JAATVY010000037">
    <property type="protein sequence ID" value="NJC73807.1"/>
    <property type="molecule type" value="Genomic_DNA"/>
</dbReference>
<feature type="compositionally biased region" description="Pro residues" evidence="1">
    <location>
        <begin position="804"/>
        <end position="814"/>
    </location>
</feature>
<dbReference type="InterPro" id="IPR012334">
    <property type="entry name" value="Pectin_lyas_fold"/>
</dbReference>
<reference evidence="3 4" key="1">
    <citation type="submission" date="2020-03" db="EMBL/GenBank/DDBJ databases">
        <title>WGS of the type strain of Planosporangium spp.</title>
        <authorList>
            <person name="Thawai C."/>
        </authorList>
    </citation>
    <scope>NUCLEOTIDE SEQUENCE [LARGE SCALE GENOMIC DNA]</scope>
    <source>
        <strain evidence="3 4">TBRC 5610</strain>
    </source>
</reference>
<feature type="region of interest" description="Disordered" evidence="1">
    <location>
        <begin position="1689"/>
        <end position="1712"/>
    </location>
</feature>
<dbReference type="SUPFAM" id="SSF117074">
    <property type="entry name" value="Hypothetical protein PA1324"/>
    <property type="match status" value="2"/>
</dbReference>
<name>A0ABX0Y6P9_9ACTN</name>
<feature type="region of interest" description="Disordered" evidence="1">
    <location>
        <begin position="782"/>
        <end position="826"/>
    </location>
</feature>
<comment type="caution">
    <text evidence="3">The sequence shown here is derived from an EMBL/GenBank/DDBJ whole genome shotgun (WGS) entry which is preliminary data.</text>
</comment>
<dbReference type="InterPro" id="IPR013783">
    <property type="entry name" value="Ig-like_fold"/>
</dbReference>
<gene>
    <name evidence="3" type="ORF">HC031_29440</name>
</gene>
<evidence type="ECO:0000256" key="1">
    <source>
        <dbReference type="SAM" id="MobiDB-lite"/>
    </source>
</evidence>
<organism evidence="3 4">
    <name type="scientific">Planosporangium thailandense</name>
    <dbReference type="NCBI Taxonomy" id="765197"/>
    <lineage>
        <taxon>Bacteria</taxon>
        <taxon>Bacillati</taxon>
        <taxon>Actinomycetota</taxon>
        <taxon>Actinomycetes</taxon>
        <taxon>Micromonosporales</taxon>
        <taxon>Micromonosporaceae</taxon>
        <taxon>Planosporangium</taxon>
    </lineage>
</organism>
<accession>A0ABX0Y6P9</accession>
<dbReference type="SMART" id="SM00710">
    <property type="entry name" value="PbH1"/>
    <property type="match status" value="8"/>
</dbReference>
<proteinExistence type="predicted"/>
<feature type="region of interest" description="Disordered" evidence="1">
    <location>
        <begin position="714"/>
        <end position="747"/>
    </location>
</feature>
<dbReference type="Gene3D" id="2.160.20.10">
    <property type="entry name" value="Single-stranded right-handed beta-helix, Pectin lyase-like"/>
    <property type="match status" value="1"/>
</dbReference>
<evidence type="ECO:0000256" key="2">
    <source>
        <dbReference type="SAM" id="SignalP"/>
    </source>
</evidence>
<dbReference type="SUPFAM" id="SSF81296">
    <property type="entry name" value="E set domains"/>
    <property type="match status" value="1"/>
</dbReference>
<sequence length="1712" mass="180270">MTVALSGLVPLAGFAVVTALPQAATAAATGPGSITLRVESARDVGPKDGIHKGDKVATYKWLITSDDVGNPHDSAQNCLPSSAGVNSPANFADKCQWPSVRATSGAVPIVAQGDEKKLNETVKLDGLSAGRYLISVTADGYKIDGSHFTVASGQTSRVTVGMQPYPLPLGTIRLRVFNDTNPVDGTYEVGAEKGLAGFRGYLTDVLGQVSVDYYGNPLCTEYVHKDPKDPKSPIVFTDGKPVIAASSVGKCVSDANGDIVIPNLGPDRYAASVVAPTGQVWAQTTTLEGSYDWDIWVQEGDTGYDTEQTLGAEKVPYVDFGFVQPKTLPVNSRIKGEITGTAVVGRPYIGGQGGATVPETGMAGAKIDGPIKEPWIALSALGNGDQMIYMGRGGADGTFDIKNVPDGDYQLTIWDQPQELILWSFNVTVRNGQKVDVGPKMLVGWFTNVRGYVFIDANGNGKRDPGEVGVPRFPLSVKERDNSLMDQYTNSVTTDNNGYYDIKEAYPLSKWLVLEAFNTRYQTTGITYQADNEPTPTTLMGAAVDLNFLPIIGLGGRVDWGVKPYAGDENGGIAGTVTYDTTRNELDAANAVTEAYQPGIPDVKVHLYAVKRDANGDPVKDPNTGELVRDPALELNEAYPAEKWEAGRGCTARMWNGAPLTDQQALPAFGTAADQACVEAPMMGVQFAPSENDPKNFGQTVNGNYAFTDSTLNLYPPGDPKNPGDPKGPAGNHDLPLYAPLPDGQTQQLVPDDYIVSVEIPDNPVGGGKMYEVTKEEDVNVFDGDGYLPQENFPPTPDQAADQPDPPAPTPDPGTNPSGGTGITSECAGAEHTVHVTDPAFLAAGGSPYEGQKKPLCDAKVVTVRAGQTAAPNFNLFTEVPLPTHFWGLTINDLGISHDKRSIEYGEAEGLPNVPMGIYDYSGRLVDTVDTDPNGFYEAIEPSTSTYNCPVPAGPCPNMYRFVGNDPGQPGHLNKNYNQRYRTIGTNFQAWPGLFTVTDTAPTQVAMTSLAPGSTQIGPVDCDLARDVPQLFSVSKPYLWASDANRDITIKGTGFGLSRGTVKVAGPQGNLPGVTIKSWTDRQIVVTLPKPAQPTVATLSITTAAGKQTVNGLSFQFLDKGTGTTADPKLLQVNAPTTALRPKEKNYTTVQSALDAAAASNGGRDTVVVAVWPNNANANNPFGAYLENVVIHSSVRLQGVGPGGQYGSTLVPGSILDGRDFAIDNDNGAAWMSLVASLQYAGPTEVPDGAVVTVLARNGQFTAANAPTINGFKITGGNQSDFPNNINEVTGGIKTPYGADGAVVTQGGGVYLHASASYTQVTDNVIAGNSGSYGGAIRVGTPYTNARNDHVKISRNQIRDNGGTNLAGGIGLFTGSNGYSVDHNSLCGNFSAEYGGAISHYGLSPDGRITNNRVYLNQSYDEAGGIMIAGELPPDPNRLSPGSGAVTIDANYVQANLSNDDGGGIRLLQVNNFPIKITNNIIAGNISTHEGGGLALDDATNVQIINNTVMDNITTATATTSNGQPAPAGLSVAENSVQLQATLPANAPNFSNPTLFNNIFWNNRAGSWNGLYISGIGAKDAPAGDPIRYWDMGSFDGVGPLAPTYSVLQTTTGTKSDPSNKVGVDPKVVKQFLTSVTVDPSRSYPAFRQAVIVIQQVAGTQMGDYHLQATSPANNIGTGSVTVGSTKVSAPGFDIDGDGRNATKPDIGADER</sequence>
<dbReference type="InterPro" id="IPR006626">
    <property type="entry name" value="PbH1"/>
</dbReference>
<dbReference type="SUPFAM" id="SSF51126">
    <property type="entry name" value="Pectin lyase-like"/>
    <property type="match status" value="1"/>
</dbReference>
<feature type="signal peptide" evidence="2">
    <location>
        <begin position="1"/>
        <end position="26"/>
    </location>
</feature>
<dbReference type="Gene3D" id="2.60.40.10">
    <property type="entry name" value="Immunoglobulins"/>
    <property type="match status" value="3"/>
</dbReference>
<protein>
    <recommendedName>
        <fullName evidence="5">Alpha-amylase</fullName>
    </recommendedName>
</protein>
<feature type="compositionally biased region" description="Basic and acidic residues" evidence="1">
    <location>
        <begin position="1697"/>
        <end position="1712"/>
    </location>
</feature>
<dbReference type="InterPro" id="IPR014756">
    <property type="entry name" value="Ig_E-set"/>
</dbReference>
<dbReference type="RefSeq" id="WP_167928710.1">
    <property type="nucleotide sequence ID" value="NZ_JAATVY010000037.1"/>
</dbReference>
<feature type="chain" id="PRO_5045696528" description="Alpha-amylase" evidence="2">
    <location>
        <begin position="27"/>
        <end position="1712"/>
    </location>
</feature>
<evidence type="ECO:0008006" key="5">
    <source>
        <dbReference type="Google" id="ProtNLM"/>
    </source>
</evidence>
<dbReference type="InterPro" id="IPR011050">
    <property type="entry name" value="Pectin_lyase_fold/virulence"/>
</dbReference>
<dbReference type="Proteomes" id="UP000722989">
    <property type="component" value="Unassembled WGS sequence"/>
</dbReference>
<evidence type="ECO:0000313" key="3">
    <source>
        <dbReference type="EMBL" id="NJC73807.1"/>
    </source>
</evidence>
<keyword evidence="4" id="KW-1185">Reference proteome</keyword>
<keyword evidence="2" id="KW-0732">Signal</keyword>
<evidence type="ECO:0000313" key="4">
    <source>
        <dbReference type="Proteomes" id="UP000722989"/>
    </source>
</evidence>